<feature type="transmembrane region" description="Helical" evidence="1">
    <location>
        <begin position="157"/>
        <end position="180"/>
    </location>
</feature>
<dbReference type="GO" id="GO:0005886">
    <property type="term" value="C:plasma membrane"/>
    <property type="evidence" value="ECO:0007669"/>
    <property type="project" value="TreeGrafter"/>
</dbReference>
<reference evidence="2 3" key="1">
    <citation type="journal article" date="2014" name="BMC Genomics">
        <title>Genome and secretome analysis of the hemibiotrophic fungal pathogen, Moniliophthora roreri, which causes frosty pod rot disease of cacao: mechanisms of the biotrophic and necrotrophic phases.</title>
        <authorList>
            <person name="Meinhardt L.W."/>
            <person name="Costa G.G.L."/>
            <person name="Thomazella D.P.T."/>
            <person name="Teixeira P.J.P.L."/>
            <person name="Carazzolle M.F."/>
            <person name="Schuster S.C."/>
            <person name="Carlson J.E."/>
            <person name="Guiltinan M.J."/>
            <person name="Mieczkowski P."/>
            <person name="Farmer A."/>
            <person name="Ramaraj T."/>
            <person name="Crozier J."/>
            <person name="Davis R.E."/>
            <person name="Shao J."/>
            <person name="Melnick R.L."/>
            <person name="Pereira G.A.G."/>
            <person name="Bailey B.A."/>
        </authorList>
    </citation>
    <scope>NUCLEOTIDE SEQUENCE [LARGE SCALE GENOMIC DNA]</scope>
    <source>
        <strain evidence="2 3">MCA 2997</strain>
    </source>
</reference>
<keyword evidence="1" id="KW-0812">Transmembrane</keyword>
<keyword evidence="3" id="KW-1185">Reference proteome</keyword>
<dbReference type="Proteomes" id="UP000017559">
    <property type="component" value="Unassembled WGS sequence"/>
</dbReference>
<evidence type="ECO:0008006" key="4">
    <source>
        <dbReference type="Google" id="ProtNLM"/>
    </source>
</evidence>
<keyword evidence="1" id="KW-0472">Membrane</keyword>
<dbReference type="AlphaFoldDB" id="V2WME0"/>
<feature type="transmembrane region" description="Helical" evidence="1">
    <location>
        <begin position="87"/>
        <end position="109"/>
    </location>
</feature>
<proteinExistence type="predicted"/>
<name>V2WME0_MONRO</name>
<sequence>MRPSPLALLCDAFRTPTTLLPAFVLLLLGTLCVPVIRSIFIFSTPDSGIRFGIFGYCFSNGTCVSRFNYTLDDNLQFQLSDIPTSAFILHPITCIICFVTFLLSLLRSLALNHISNIKLTLLGLAVLLTACLATATFILDLVVISRLHDVARGNVPFLTLGAAILLWLAAFAPCCGIFGCGRPCYLRGRKPTGPSVYYEGYLALGTRSRFGIGLYFQDLM</sequence>
<organism evidence="2 3">
    <name type="scientific">Moniliophthora roreri (strain MCA 2997)</name>
    <name type="common">Cocoa frosty pod rot fungus</name>
    <name type="synonym">Crinipellis roreri</name>
    <dbReference type="NCBI Taxonomy" id="1381753"/>
    <lineage>
        <taxon>Eukaryota</taxon>
        <taxon>Fungi</taxon>
        <taxon>Dikarya</taxon>
        <taxon>Basidiomycota</taxon>
        <taxon>Agaricomycotina</taxon>
        <taxon>Agaricomycetes</taxon>
        <taxon>Agaricomycetidae</taxon>
        <taxon>Agaricales</taxon>
        <taxon>Marasmiineae</taxon>
        <taxon>Marasmiaceae</taxon>
        <taxon>Moniliophthora</taxon>
    </lineage>
</organism>
<feature type="transmembrane region" description="Helical" evidence="1">
    <location>
        <begin position="20"/>
        <end position="42"/>
    </location>
</feature>
<dbReference type="PANTHER" id="PTHR28013:SF3">
    <property type="entry name" value="PROTEIN DCV1-RELATED"/>
    <property type="match status" value="1"/>
</dbReference>
<dbReference type="InterPro" id="IPR051380">
    <property type="entry name" value="pH-response_reg_palI/RIM9"/>
</dbReference>
<evidence type="ECO:0000313" key="3">
    <source>
        <dbReference type="Proteomes" id="UP000017559"/>
    </source>
</evidence>
<dbReference type="GO" id="GO:0035838">
    <property type="term" value="C:growing cell tip"/>
    <property type="evidence" value="ECO:0007669"/>
    <property type="project" value="TreeGrafter"/>
</dbReference>
<accession>V2WME0</accession>
<evidence type="ECO:0000313" key="2">
    <source>
        <dbReference type="EMBL" id="ESK82727.1"/>
    </source>
</evidence>
<dbReference type="KEGG" id="mrr:Moror_5678"/>
<comment type="caution">
    <text evidence="2">The sequence shown here is derived from an EMBL/GenBank/DDBJ whole genome shotgun (WGS) entry which is preliminary data.</text>
</comment>
<protein>
    <recommendedName>
        <fullName evidence="4">Pali-domain-containing protein</fullName>
    </recommendedName>
</protein>
<gene>
    <name evidence="2" type="ORF">Moror_5678</name>
</gene>
<dbReference type="PANTHER" id="PTHR28013">
    <property type="entry name" value="PROTEIN DCV1-RELATED"/>
    <property type="match status" value="1"/>
</dbReference>
<dbReference type="OrthoDB" id="10584867at2759"/>
<feature type="transmembrane region" description="Helical" evidence="1">
    <location>
        <begin position="121"/>
        <end position="145"/>
    </location>
</feature>
<dbReference type="HOGENOM" id="CLU_1256333_0_0_1"/>
<dbReference type="EMBL" id="AWSO01001816">
    <property type="protein sequence ID" value="ESK82727.1"/>
    <property type="molecule type" value="Genomic_DNA"/>
</dbReference>
<dbReference type="GO" id="GO:0032153">
    <property type="term" value="C:cell division site"/>
    <property type="evidence" value="ECO:0007669"/>
    <property type="project" value="TreeGrafter"/>
</dbReference>
<evidence type="ECO:0000256" key="1">
    <source>
        <dbReference type="SAM" id="Phobius"/>
    </source>
</evidence>
<keyword evidence="1" id="KW-1133">Transmembrane helix</keyword>